<dbReference type="Proteomes" id="UP001066276">
    <property type="component" value="Chromosome 11"/>
</dbReference>
<proteinExistence type="predicted"/>
<keyword evidence="3" id="KW-1185">Reference proteome</keyword>
<evidence type="ECO:0000313" key="3">
    <source>
        <dbReference type="Proteomes" id="UP001066276"/>
    </source>
</evidence>
<evidence type="ECO:0000256" key="1">
    <source>
        <dbReference type="SAM" id="MobiDB-lite"/>
    </source>
</evidence>
<name>A0AAV7L8T0_PLEWA</name>
<comment type="caution">
    <text evidence="2">The sequence shown here is derived from an EMBL/GenBank/DDBJ whole genome shotgun (WGS) entry which is preliminary data.</text>
</comment>
<gene>
    <name evidence="2" type="ORF">NDU88_001175</name>
</gene>
<reference evidence="2" key="1">
    <citation type="journal article" date="2022" name="bioRxiv">
        <title>Sequencing and chromosome-scale assembly of the giantPleurodeles waltlgenome.</title>
        <authorList>
            <person name="Brown T."/>
            <person name="Elewa A."/>
            <person name="Iarovenko S."/>
            <person name="Subramanian E."/>
            <person name="Araus A.J."/>
            <person name="Petzold A."/>
            <person name="Susuki M."/>
            <person name="Suzuki K.-i.T."/>
            <person name="Hayashi T."/>
            <person name="Toyoda A."/>
            <person name="Oliveira C."/>
            <person name="Osipova E."/>
            <person name="Leigh N.D."/>
            <person name="Simon A."/>
            <person name="Yun M.H."/>
        </authorList>
    </citation>
    <scope>NUCLEOTIDE SEQUENCE</scope>
    <source>
        <strain evidence="2">20211129_DDA</strain>
        <tissue evidence="2">Liver</tissue>
    </source>
</reference>
<dbReference type="EMBL" id="JANPWB010000015">
    <property type="protein sequence ID" value="KAJ1088016.1"/>
    <property type="molecule type" value="Genomic_DNA"/>
</dbReference>
<dbReference type="AlphaFoldDB" id="A0AAV7L8T0"/>
<sequence>MARRPYAIRDHYVGASPRRSRGAGGTLVFSPFTKLPFCVLCARSSGRTRSGPHIFLMWEGEQSPTEGRNPCSRPRRALILAPPRAGDRVQASPSPTEAPAENERHLDQVSARGGPGTLAPLLYGVDRCSGPQSAERGPIPPAAHALGPGRPGRARPGRGTEGARVALGKAAHSSPGSRRALEPQRRLVGSR</sequence>
<feature type="region of interest" description="Disordered" evidence="1">
    <location>
        <begin position="80"/>
        <end position="191"/>
    </location>
</feature>
<organism evidence="2 3">
    <name type="scientific">Pleurodeles waltl</name>
    <name type="common">Iberian ribbed newt</name>
    <dbReference type="NCBI Taxonomy" id="8319"/>
    <lineage>
        <taxon>Eukaryota</taxon>
        <taxon>Metazoa</taxon>
        <taxon>Chordata</taxon>
        <taxon>Craniata</taxon>
        <taxon>Vertebrata</taxon>
        <taxon>Euteleostomi</taxon>
        <taxon>Amphibia</taxon>
        <taxon>Batrachia</taxon>
        <taxon>Caudata</taxon>
        <taxon>Salamandroidea</taxon>
        <taxon>Salamandridae</taxon>
        <taxon>Pleurodelinae</taxon>
        <taxon>Pleurodeles</taxon>
    </lineage>
</organism>
<accession>A0AAV7L8T0</accession>
<protein>
    <submittedName>
        <fullName evidence="2">Uncharacterized protein</fullName>
    </submittedName>
</protein>
<evidence type="ECO:0000313" key="2">
    <source>
        <dbReference type="EMBL" id="KAJ1088016.1"/>
    </source>
</evidence>